<comment type="caution">
    <text evidence="7">The sequence shown here is derived from an EMBL/GenBank/DDBJ whole genome shotgun (WGS) entry which is preliminary data.</text>
</comment>
<name>A0A0B2UMT7_TOXCA</name>
<dbReference type="Pfam" id="PF14631">
    <property type="entry name" value="FancD2"/>
    <property type="match status" value="2"/>
</dbReference>
<dbReference type="InterPro" id="IPR029448">
    <property type="entry name" value="FANCD2"/>
</dbReference>
<evidence type="ECO:0000256" key="6">
    <source>
        <dbReference type="SAM" id="MobiDB-lite"/>
    </source>
</evidence>
<feature type="compositionally biased region" description="Basic and acidic residues" evidence="6">
    <location>
        <begin position="1545"/>
        <end position="1556"/>
    </location>
</feature>
<evidence type="ECO:0000256" key="4">
    <source>
        <dbReference type="ARBA" id="ARBA00023242"/>
    </source>
</evidence>
<dbReference type="STRING" id="6265.A0A0B2UMT7"/>
<feature type="compositionally biased region" description="Basic and acidic residues" evidence="6">
    <location>
        <begin position="1521"/>
        <end position="1532"/>
    </location>
</feature>
<feature type="compositionally biased region" description="Basic and acidic residues" evidence="6">
    <location>
        <begin position="975"/>
        <end position="985"/>
    </location>
</feature>
<feature type="compositionally biased region" description="Basic and acidic residues" evidence="6">
    <location>
        <begin position="910"/>
        <end position="934"/>
    </location>
</feature>
<sequence length="1556" mass="177424">MGQVLSQVTGNCVTSAKIMTALDSNDLDLDFDDFDDIAEFAPTPRSTEPSNSSYTTDESVISEKEFRRALDRFYTQTQNPNVCEASIGERIEPANDLERMLEEVGMQKRIDDDGKISTYIANRITHAAFVRNLNQYFDDEEKEETFLRLFETEIEDDNKTLIYLSPSISEKGQTDTLFRALLLTKNAQATIFEMIMKKAEYFAKDAEGDKGSNDRLALACIAQIRYLDVVYDPKPLFNSIFDRNLEEWRCTARDTLIQAIPEILPNISAQQDAADNLRQMFLKTVHDNSYAFRISILRALTILRTDAEMSNKIRGELIRNVMIVEPAAVPELVSYCLSTIHSDDKSSFENVLYGLRANLKIDRLKIPRGDNSKKTVGGIVTEVFAAISKKTKYGANRFWKQACTVLHFDGQTEREGSEGAESVAGSLPKDIKEFELFDVLLCFALMDIDNCDRSVYAAFKHQILFLRHRINEFEEIICTAVAFKEFSARFLAAILSFSEQLIWSSEPILIHSGAFLLEKLFICVDSKREQILKQMIRHLNDVDSETTAVLAVLQNLVEKNAVMLLPFTFRLHETLNLLAVFSVENVRRLFHVLVVLQMTSSDRTSCQQEDEFKLQVDRMLSSPNTHENVWGVLGMLMQLQAYIRLDGYDGEELELLIGRTLATLDRMTKIRSNVRSVFYSHLARLIEENPRMPRSTIMLDWSENLQQEFRETFFERRDEELPSNRLEDDRYTRSECKEWLRLGELIGGQSVERGLAKGSKIAELLSLFELLKAFARQKRRWEGDDTQEAYVNHWARFMFAFEANISMKGVELEARENEQRAINCDIFCYAIQWIRLMLNTFADCELATAAENELVADVMRKKFALMIECQKSLVYTIKKVGEYPLPHMSSIGRKEVIIRGEGNQILKKALPSEKKSSDEKEQCEGNKTTVRDANENLNLSDMEQNEEAGGGNEDADKENKETTMETDGTNMAGKLEGDKQEERPNIRKRKLDRNRKLIDASRVLAYFSPLRLVTIVKLIQLLPKKRKQTTFLLENLRKIVETVLPIKEKKGAPWMTNSEVPLGEMPIDHGDSKVIWHLINSVLPVLFAILDGSVQYFRSLADTSTLDDKMKRDYFNQMSALLRASLNVLKDIFRCRELTKPQSAHEEACETERMRRARFEKRKHVMEQLERAMLNADAVEDTHGEEDAEVSVLGYLMTIAPVVPTLDCAVALLDAFASIEIVSDNHRLQIARTALSFLQKEWSDEDGNPLKGADLNKAVATILYLYVCLRRESKRLLAILWIIANKVAELVPDEERRRSKISSMEECKDEELTVDEERAHFCCLTKGTFSSIYKVLFHALNETVKALSMDAIERSKLRLDECFSQWKHAASCFCLLTLLIRVKDLRNTSVLLCAAREGRIFLHSFSAKSSFLQLLNAEKRFAKYATGANAIMKTVQIGNRSLQNISVYAKTSKCIALLKLLPELRATSEMFIRAVHSVMVGVDCDDAFQIGLLKSRNVDGEEVKCPEESIEDEEETTPSNVDDKNEHDESRSADGMAIVDEEMADSSRDSDMSDAV</sequence>
<protein>
    <submittedName>
        <fullName evidence="7">Fanconi anemia group D2 protein</fullName>
    </submittedName>
</protein>
<feature type="region of interest" description="Disordered" evidence="6">
    <location>
        <begin position="1501"/>
        <end position="1556"/>
    </location>
</feature>
<dbReference type="PANTHER" id="PTHR32086">
    <property type="entry name" value="FANCONI ANEMIA GROUP D2 PROTEIN"/>
    <property type="match status" value="1"/>
</dbReference>
<dbReference type="Proteomes" id="UP000031036">
    <property type="component" value="Unassembled WGS sequence"/>
</dbReference>
<reference evidence="7 8" key="1">
    <citation type="submission" date="2014-11" db="EMBL/GenBank/DDBJ databases">
        <title>Genetic blueprint of the zoonotic pathogen Toxocara canis.</title>
        <authorList>
            <person name="Zhu X.-Q."/>
            <person name="Korhonen P.K."/>
            <person name="Cai H."/>
            <person name="Young N.D."/>
            <person name="Nejsum P."/>
            <person name="von Samson-Himmelstjerna G."/>
            <person name="Boag P.R."/>
            <person name="Tan P."/>
            <person name="Li Q."/>
            <person name="Min J."/>
            <person name="Yang Y."/>
            <person name="Wang X."/>
            <person name="Fang X."/>
            <person name="Hall R.S."/>
            <person name="Hofmann A."/>
            <person name="Sternberg P.W."/>
            <person name="Jex A.R."/>
            <person name="Gasser R.B."/>
        </authorList>
    </citation>
    <scope>NUCLEOTIDE SEQUENCE [LARGE SCALE GENOMIC DNA]</scope>
    <source>
        <strain evidence="7">PN_DK_2014</strain>
    </source>
</reference>
<evidence type="ECO:0000256" key="2">
    <source>
        <dbReference type="ARBA" id="ARBA00022499"/>
    </source>
</evidence>
<dbReference type="OrthoDB" id="27031at2759"/>
<dbReference type="GO" id="GO:1990918">
    <property type="term" value="P:double-strand break repair involved in meiotic recombination"/>
    <property type="evidence" value="ECO:0007669"/>
    <property type="project" value="TreeGrafter"/>
</dbReference>
<keyword evidence="4" id="KW-0539">Nucleus</keyword>
<dbReference type="GO" id="GO:0070182">
    <property type="term" value="F:DNA polymerase binding"/>
    <property type="evidence" value="ECO:0007669"/>
    <property type="project" value="TreeGrafter"/>
</dbReference>
<keyword evidence="3" id="KW-0832">Ubl conjugation</keyword>
<dbReference type="GO" id="GO:0005634">
    <property type="term" value="C:nucleus"/>
    <property type="evidence" value="ECO:0007669"/>
    <property type="project" value="UniProtKB-SubCell"/>
</dbReference>
<proteinExistence type="inferred from homology"/>
<evidence type="ECO:0000313" key="8">
    <source>
        <dbReference type="Proteomes" id="UP000031036"/>
    </source>
</evidence>
<keyword evidence="2" id="KW-1017">Isopeptide bond</keyword>
<dbReference type="GO" id="GO:0007129">
    <property type="term" value="P:homologous chromosome pairing at meiosis"/>
    <property type="evidence" value="ECO:0007669"/>
    <property type="project" value="TreeGrafter"/>
</dbReference>
<evidence type="ECO:0000313" key="7">
    <source>
        <dbReference type="EMBL" id="KHN70614.1"/>
    </source>
</evidence>
<evidence type="ECO:0000256" key="5">
    <source>
        <dbReference type="ARBA" id="ARBA00093456"/>
    </source>
</evidence>
<keyword evidence="8" id="KW-1185">Reference proteome</keyword>
<comment type="similarity">
    <text evidence="5">Belongs to the Fanconi anemia protein FANCD2 family.</text>
</comment>
<organism evidence="7 8">
    <name type="scientific">Toxocara canis</name>
    <name type="common">Canine roundworm</name>
    <dbReference type="NCBI Taxonomy" id="6265"/>
    <lineage>
        <taxon>Eukaryota</taxon>
        <taxon>Metazoa</taxon>
        <taxon>Ecdysozoa</taxon>
        <taxon>Nematoda</taxon>
        <taxon>Chromadorea</taxon>
        <taxon>Rhabditida</taxon>
        <taxon>Spirurina</taxon>
        <taxon>Ascaridomorpha</taxon>
        <taxon>Ascaridoidea</taxon>
        <taxon>Toxocaridae</taxon>
        <taxon>Toxocara</taxon>
    </lineage>
</organism>
<dbReference type="OMA" id="QCIRGNT"/>
<dbReference type="EMBL" id="JPKZ01022855">
    <property type="protein sequence ID" value="KHN70614.1"/>
    <property type="molecule type" value="Genomic_DNA"/>
</dbReference>
<evidence type="ECO:0000256" key="3">
    <source>
        <dbReference type="ARBA" id="ARBA00022843"/>
    </source>
</evidence>
<accession>A0A0B2UMT7</accession>
<dbReference type="PANTHER" id="PTHR32086:SF0">
    <property type="entry name" value="FANCONI ANEMIA GROUP D2 PROTEIN"/>
    <property type="match status" value="1"/>
</dbReference>
<feature type="region of interest" description="Disordered" evidence="6">
    <location>
        <begin position="909"/>
        <end position="988"/>
    </location>
</feature>
<dbReference type="GO" id="GO:0036297">
    <property type="term" value="P:interstrand cross-link repair"/>
    <property type="evidence" value="ECO:0007669"/>
    <property type="project" value="TreeGrafter"/>
</dbReference>
<dbReference type="GO" id="GO:0031573">
    <property type="term" value="P:mitotic intra-S DNA damage checkpoint signaling"/>
    <property type="evidence" value="ECO:0007669"/>
    <property type="project" value="TreeGrafter"/>
</dbReference>
<gene>
    <name evidence="7" type="primary">FANCD2</name>
    <name evidence="7" type="ORF">Tcan_14355</name>
</gene>
<evidence type="ECO:0000256" key="1">
    <source>
        <dbReference type="ARBA" id="ARBA00004123"/>
    </source>
</evidence>
<dbReference type="GO" id="GO:0000793">
    <property type="term" value="C:condensed chromosome"/>
    <property type="evidence" value="ECO:0007669"/>
    <property type="project" value="TreeGrafter"/>
</dbReference>
<comment type="subcellular location">
    <subcellularLocation>
        <location evidence="1">Nucleus</location>
    </subcellularLocation>
</comment>